<comment type="similarity">
    <text evidence="1">Belongs to the AVL9 family.</text>
</comment>
<dbReference type="Pfam" id="PF09794">
    <property type="entry name" value="Avl9"/>
    <property type="match status" value="2"/>
</dbReference>
<dbReference type="PANTHER" id="PTHR31017:SF1">
    <property type="entry name" value="LATE SECRETORY PATHWAY PROTEIN AVL9 HOMOLOG"/>
    <property type="match status" value="1"/>
</dbReference>
<dbReference type="PANTHER" id="PTHR31017">
    <property type="entry name" value="LATE SECRETORY PATHWAY PROTEIN AVL9-RELATED"/>
    <property type="match status" value="1"/>
</dbReference>
<feature type="region of interest" description="Disordered" evidence="2">
    <location>
        <begin position="241"/>
        <end position="260"/>
    </location>
</feature>
<evidence type="ECO:0000313" key="5">
    <source>
        <dbReference type="Proteomes" id="UP000700334"/>
    </source>
</evidence>
<feature type="domain" description="UDENN" evidence="3">
    <location>
        <begin position="20"/>
        <end position="562"/>
    </location>
</feature>
<organism evidence="4 5">
    <name type="scientific">Galemys pyrenaicus</name>
    <name type="common">Iberian desman</name>
    <name type="synonym">Pyrenean desman</name>
    <dbReference type="NCBI Taxonomy" id="202257"/>
    <lineage>
        <taxon>Eukaryota</taxon>
        <taxon>Metazoa</taxon>
        <taxon>Chordata</taxon>
        <taxon>Craniata</taxon>
        <taxon>Vertebrata</taxon>
        <taxon>Euteleostomi</taxon>
        <taxon>Mammalia</taxon>
        <taxon>Eutheria</taxon>
        <taxon>Laurasiatheria</taxon>
        <taxon>Eulipotyphla</taxon>
        <taxon>Talpidae</taxon>
        <taxon>Galemys</taxon>
    </lineage>
</organism>
<reference evidence="4" key="1">
    <citation type="journal article" date="2021" name="Evol. Appl.">
        <title>The genome of the Pyrenean desman and the effects of bottlenecks and inbreeding on the genomic landscape of an endangered species.</title>
        <authorList>
            <person name="Escoda L."/>
            <person name="Castresana J."/>
        </authorList>
    </citation>
    <scope>NUCLEOTIDE SEQUENCE</scope>
    <source>
        <strain evidence="4">IBE-C5619</strain>
    </source>
</reference>
<sequence length="617" mass="68045">RPPMEKAGRGGDGAPRGPVLHIVVVGFHHKKGCQVEFSYPPLIPGDGHDSHTLPEEWKYLPFLALPDGAHNYQEDTVFFHLPPRNGNGATVYGISCYRQIEAKALKVRQADVTRETVQKSVCVLSKLPLYGLLQAKLQLITHAYFEEKDFSQISILKELYDHMNSSLGGTLSEGSQVYLVNKLVGALMTVLSLFPGMLEHGLSDCSQYRPRKSMSEDSGLQESNPPADDFVSMPVPDISNTGLGSVKKIMTGNHGGDATMKTEEPLFQADDSSKGQEPRDTNQYLKLPTRPSPESSESDWETLDPSVLEDHTSKEREQVEAEQTNSFPKDSVPSDGPPITVQPQANTGQVVLTPGLISGLEEDQYGMPLAIFTKGYLCLPYMALQQHHLLSDVTVRGFVAGATNILFRQQKHLSDAIVEVEEALIQIHDPELKKLLNPTTADLRFADYLVRHVTENRDDVFLDGTGWEGGDEWIRAQFAVYTHALLAATLQLDNEKIISDYGTTFVTAWKNTHNYRVWNSNKHPALAEINPNHPFQGQYSVSDMKLRFSHSVQNSERGKKIGSVMVTTSRNVVQTGKAVGQSVGGAFSSAKTAMSSWLSTFTNSTAQNLTEPPDGKP</sequence>
<dbReference type="InterPro" id="IPR051731">
    <property type="entry name" value="DENND11/AVL9_GEFs"/>
</dbReference>
<feature type="region of interest" description="Disordered" evidence="2">
    <location>
        <begin position="208"/>
        <end position="233"/>
    </location>
</feature>
<feature type="compositionally biased region" description="Basic and acidic residues" evidence="2">
    <location>
        <begin position="308"/>
        <end position="319"/>
    </location>
</feature>
<feature type="compositionally biased region" description="Basic and acidic residues" evidence="2">
    <location>
        <begin position="271"/>
        <end position="280"/>
    </location>
</feature>
<dbReference type="AlphaFoldDB" id="A0A8J6AW00"/>
<dbReference type="Proteomes" id="UP000700334">
    <property type="component" value="Unassembled WGS sequence"/>
</dbReference>
<evidence type="ECO:0000256" key="2">
    <source>
        <dbReference type="SAM" id="MobiDB-lite"/>
    </source>
</evidence>
<dbReference type="EMBL" id="JAGFMF010011657">
    <property type="protein sequence ID" value="KAG8517519.1"/>
    <property type="molecule type" value="Genomic_DNA"/>
</dbReference>
<accession>A0A8J6AW00</accession>
<comment type="caution">
    <text evidence="4">The sequence shown here is derived from an EMBL/GenBank/DDBJ whole genome shotgun (WGS) entry which is preliminary data.</text>
</comment>
<feature type="region of interest" description="Disordered" evidence="2">
    <location>
        <begin position="268"/>
        <end position="347"/>
    </location>
</feature>
<proteinExistence type="inferred from homology"/>
<dbReference type="OrthoDB" id="26278at2759"/>
<evidence type="ECO:0000256" key="1">
    <source>
        <dbReference type="ARBA" id="ARBA00038178"/>
    </source>
</evidence>
<dbReference type="InterPro" id="IPR018307">
    <property type="entry name" value="ABL9/DENND6_dom"/>
</dbReference>
<dbReference type="PROSITE" id="PS50211">
    <property type="entry name" value="DENN"/>
    <property type="match status" value="1"/>
</dbReference>
<protein>
    <submittedName>
        <fullName evidence="4">Late secretory pathway protein AVL9</fullName>
    </submittedName>
</protein>
<gene>
    <name evidence="4" type="ORF">J0S82_011670</name>
</gene>
<dbReference type="GO" id="GO:0005737">
    <property type="term" value="C:cytoplasm"/>
    <property type="evidence" value="ECO:0007669"/>
    <property type="project" value="TreeGrafter"/>
</dbReference>
<dbReference type="InterPro" id="IPR037516">
    <property type="entry name" value="Tripartite_DENN"/>
</dbReference>
<evidence type="ECO:0000313" key="4">
    <source>
        <dbReference type="EMBL" id="KAG8517519.1"/>
    </source>
</evidence>
<name>A0A8J6AW00_GALPY</name>
<feature type="non-terminal residue" evidence="4">
    <location>
        <position position="617"/>
    </location>
</feature>
<keyword evidence="5" id="KW-1185">Reference proteome</keyword>
<evidence type="ECO:0000259" key="3">
    <source>
        <dbReference type="PROSITE" id="PS50211"/>
    </source>
</evidence>